<protein>
    <submittedName>
        <fullName evidence="2">Uncharacterized protein</fullName>
    </submittedName>
</protein>
<feature type="compositionally biased region" description="Basic and acidic residues" evidence="1">
    <location>
        <begin position="131"/>
        <end position="140"/>
    </location>
</feature>
<evidence type="ECO:0000256" key="1">
    <source>
        <dbReference type="SAM" id="MobiDB-lite"/>
    </source>
</evidence>
<dbReference type="Proteomes" id="UP000801492">
    <property type="component" value="Unassembled WGS sequence"/>
</dbReference>
<evidence type="ECO:0000313" key="3">
    <source>
        <dbReference type="Proteomes" id="UP000801492"/>
    </source>
</evidence>
<sequence length="259" mass="28178">MKVVIAAIADSGADSAKTVVDKSANIEDASRVRNSESYVATPADEDASPHRFSSCVEVEIARSGREVSKDVDLKGVGRWPKNVSDDLRVVLVQQASAVLRNLDSKFSEMSRSGVSAICQAETRRPSRTGRSSKEENHSNGDRSIVFKSTPDVSRMDQNSQVLRYVKIEVFQVAVVESFVNFIETKGVGLNLLSVSQMTAKGLNIVFTSEKDDIYQDEKSNITGQVKAHGDCSDGLYRLEANGSKYLANACLHGQGRTLA</sequence>
<gene>
    <name evidence="2" type="ORF">ILUMI_27443</name>
</gene>
<comment type="caution">
    <text evidence="2">The sequence shown here is derived from an EMBL/GenBank/DDBJ whole genome shotgun (WGS) entry which is preliminary data.</text>
</comment>
<proteinExistence type="predicted"/>
<feature type="region of interest" description="Disordered" evidence="1">
    <location>
        <begin position="117"/>
        <end position="145"/>
    </location>
</feature>
<dbReference type="AlphaFoldDB" id="A0A8K0FWX2"/>
<reference evidence="2" key="1">
    <citation type="submission" date="2019-08" db="EMBL/GenBank/DDBJ databases">
        <title>The genome of the North American firefly Photinus pyralis.</title>
        <authorList>
            <consortium name="Photinus pyralis genome working group"/>
            <person name="Fallon T.R."/>
            <person name="Sander Lower S.E."/>
            <person name="Weng J.-K."/>
        </authorList>
    </citation>
    <scope>NUCLEOTIDE SEQUENCE</scope>
    <source>
        <strain evidence="2">TRF0915ILg1</strain>
        <tissue evidence="2">Whole body</tissue>
    </source>
</reference>
<name>A0A8K0FWX2_IGNLU</name>
<dbReference type="EMBL" id="VTPC01091298">
    <property type="protein sequence ID" value="KAF2878727.1"/>
    <property type="molecule type" value="Genomic_DNA"/>
</dbReference>
<accession>A0A8K0FWX2</accession>
<evidence type="ECO:0000313" key="2">
    <source>
        <dbReference type="EMBL" id="KAF2878727.1"/>
    </source>
</evidence>
<organism evidence="2 3">
    <name type="scientific">Ignelater luminosus</name>
    <name type="common">Cucubano</name>
    <name type="synonym">Pyrophorus luminosus</name>
    <dbReference type="NCBI Taxonomy" id="2038154"/>
    <lineage>
        <taxon>Eukaryota</taxon>
        <taxon>Metazoa</taxon>
        <taxon>Ecdysozoa</taxon>
        <taxon>Arthropoda</taxon>
        <taxon>Hexapoda</taxon>
        <taxon>Insecta</taxon>
        <taxon>Pterygota</taxon>
        <taxon>Neoptera</taxon>
        <taxon>Endopterygota</taxon>
        <taxon>Coleoptera</taxon>
        <taxon>Polyphaga</taxon>
        <taxon>Elateriformia</taxon>
        <taxon>Elateroidea</taxon>
        <taxon>Elateridae</taxon>
        <taxon>Agrypninae</taxon>
        <taxon>Pyrophorini</taxon>
        <taxon>Ignelater</taxon>
    </lineage>
</organism>
<dbReference type="OrthoDB" id="8029976at2759"/>
<keyword evidence="3" id="KW-1185">Reference proteome</keyword>